<reference evidence="1 2" key="1">
    <citation type="journal article" date="2015" name="Nature">
        <title>rRNA introns, odd ribosomes, and small enigmatic genomes across a large radiation of phyla.</title>
        <authorList>
            <person name="Brown C.T."/>
            <person name="Hug L.A."/>
            <person name="Thomas B.C."/>
            <person name="Sharon I."/>
            <person name="Castelle C.J."/>
            <person name="Singh A."/>
            <person name="Wilkins M.J."/>
            <person name="Williams K.H."/>
            <person name="Banfield J.F."/>
        </authorList>
    </citation>
    <scope>NUCLEOTIDE SEQUENCE [LARGE SCALE GENOMIC DNA]</scope>
</reference>
<dbReference type="AlphaFoldDB" id="A0A0G0U9G6"/>
<name>A0A0G0U9G6_9BACT</name>
<evidence type="ECO:0000313" key="1">
    <source>
        <dbReference type="EMBL" id="KKR56130.1"/>
    </source>
</evidence>
<accession>A0A0G0U9G6</accession>
<evidence type="ECO:0000313" key="2">
    <source>
        <dbReference type="Proteomes" id="UP000034627"/>
    </source>
</evidence>
<gene>
    <name evidence="1" type="ORF">UT93_C0004G0008</name>
</gene>
<dbReference type="Proteomes" id="UP000034627">
    <property type="component" value="Unassembled WGS sequence"/>
</dbReference>
<dbReference type="EMBL" id="LBYR01000004">
    <property type="protein sequence ID" value="KKR56130.1"/>
    <property type="molecule type" value="Genomic_DNA"/>
</dbReference>
<organism evidence="1 2">
    <name type="scientific">Candidatus Woesebacteria bacterium GW2011_GWF1_40_24</name>
    <dbReference type="NCBI Taxonomy" id="1618601"/>
    <lineage>
        <taxon>Bacteria</taxon>
        <taxon>Candidatus Woeseibacteriota</taxon>
    </lineage>
</organism>
<comment type="caution">
    <text evidence="1">The sequence shown here is derived from an EMBL/GenBank/DDBJ whole genome shotgun (WGS) entry which is preliminary data.</text>
</comment>
<proteinExistence type="predicted"/>
<protein>
    <submittedName>
        <fullName evidence="1">Uncharacterized protein</fullName>
    </submittedName>
</protein>
<sequence>MYMENQKKLQEKLKDELELLSKRKLTNSQVWESYHNLSGFVRVLMQMKKEAQYAKTI</sequence>